<name>A0AAV4YCB6_CAEEX</name>
<accession>A0AAV4YCB6</accession>
<dbReference type="EMBL" id="BPLR01019135">
    <property type="protein sequence ID" value="GIZ04788.1"/>
    <property type="molecule type" value="Genomic_DNA"/>
</dbReference>
<protein>
    <submittedName>
        <fullName evidence="1">Uncharacterized protein</fullName>
    </submittedName>
</protein>
<comment type="caution">
    <text evidence="1">The sequence shown here is derived from an EMBL/GenBank/DDBJ whole genome shotgun (WGS) entry which is preliminary data.</text>
</comment>
<keyword evidence="2" id="KW-1185">Reference proteome</keyword>
<dbReference type="AlphaFoldDB" id="A0AAV4YCB6"/>
<sequence length="88" mass="9609">MLSPTAPGGGGRGTWMCAPRVERAATLERRCALNHKTIESRNRSSPSRISPRQLAAPAAAAKPVFCASRLSILHGAFFRRNTMEENLF</sequence>
<dbReference type="Proteomes" id="UP001054945">
    <property type="component" value="Unassembled WGS sequence"/>
</dbReference>
<proteinExistence type="predicted"/>
<gene>
    <name evidence="1" type="ORF">CEXT_696391</name>
</gene>
<reference evidence="1 2" key="1">
    <citation type="submission" date="2021-06" db="EMBL/GenBank/DDBJ databases">
        <title>Caerostris extrusa draft genome.</title>
        <authorList>
            <person name="Kono N."/>
            <person name="Arakawa K."/>
        </authorList>
    </citation>
    <scope>NUCLEOTIDE SEQUENCE [LARGE SCALE GENOMIC DNA]</scope>
</reference>
<organism evidence="1 2">
    <name type="scientific">Caerostris extrusa</name>
    <name type="common">Bark spider</name>
    <name type="synonym">Caerostris bankana</name>
    <dbReference type="NCBI Taxonomy" id="172846"/>
    <lineage>
        <taxon>Eukaryota</taxon>
        <taxon>Metazoa</taxon>
        <taxon>Ecdysozoa</taxon>
        <taxon>Arthropoda</taxon>
        <taxon>Chelicerata</taxon>
        <taxon>Arachnida</taxon>
        <taxon>Araneae</taxon>
        <taxon>Araneomorphae</taxon>
        <taxon>Entelegynae</taxon>
        <taxon>Araneoidea</taxon>
        <taxon>Araneidae</taxon>
        <taxon>Caerostris</taxon>
    </lineage>
</organism>
<evidence type="ECO:0000313" key="1">
    <source>
        <dbReference type="EMBL" id="GIZ04788.1"/>
    </source>
</evidence>
<evidence type="ECO:0000313" key="2">
    <source>
        <dbReference type="Proteomes" id="UP001054945"/>
    </source>
</evidence>